<dbReference type="AlphaFoldDB" id="Q92KG5"/>
<organism evidence="4 5">
    <name type="scientific">Rhizobium meliloti (strain 1021)</name>
    <name type="common">Ensifer meliloti</name>
    <name type="synonym">Sinorhizobium meliloti</name>
    <dbReference type="NCBI Taxonomy" id="266834"/>
    <lineage>
        <taxon>Bacteria</taxon>
        <taxon>Pseudomonadati</taxon>
        <taxon>Pseudomonadota</taxon>
        <taxon>Alphaproteobacteria</taxon>
        <taxon>Hyphomicrobiales</taxon>
        <taxon>Rhizobiaceae</taxon>
        <taxon>Sinorhizobium/Ensifer group</taxon>
        <taxon>Sinorhizobium</taxon>
    </lineage>
</organism>
<keyword evidence="1" id="KW-0472">Membrane</keyword>
<dbReference type="Gene3D" id="2.60.450.10">
    <property type="entry name" value="Lipopolysaccharide (LPS) transport protein A like domain"/>
    <property type="match status" value="1"/>
</dbReference>
<dbReference type="PANTHER" id="PTHR30189">
    <property type="entry name" value="LPS-ASSEMBLY PROTEIN"/>
    <property type="match status" value="1"/>
</dbReference>
<dbReference type="InterPro" id="IPR050218">
    <property type="entry name" value="LptD"/>
</dbReference>
<dbReference type="GO" id="GO:0043165">
    <property type="term" value="P:Gram-negative-bacterium-type cell outer membrane assembly"/>
    <property type="evidence" value="ECO:0007669"/>
    <property type="project" value="UniProtKB-UniRule"/>
</dbReference>
<dbReference type="eggNOG" id="COG1452">
    <property type="taxonomic scope" value="Bacteria"/>
</dbReference>
<dbReference type="InterPro" id="IPR020889">
    <property type="entry name" value="LipoPS_assembly_LptD"/>
</dbReference>
<gene>
    <name evidence="1" type="primary">lptD</name>
    <name evidence="4" type="ORF">SMc00582</name>
</gene>
<dbReference type="RefSeq" id="WP_010969074.1">
    <property type="nucleotide sequence ID" value="NC_003047.1"/>
</dbReference>
<dbReference type="KEGG" id="sme:SMc00582"/>
<comment type="caution">
    <text evidence="1">Lacks conserved residue(s) required for the propagation of feature annotation.</text>
</comment>
<name>Q92KG5_RHIME</name>
<evidence type="ECO:0000259" key="3">
    <source>
        <dbReference type="Pfam" id="PF19838"/>
    </source>
</evidence>
<comment type="function">
    <text evidence="1">Involved in the assembly of lipopolysaccharide (LPS) at the surface of the outer membrane.</text>
</comment>
<evidence type="ECO:0000259" key="2">
    <source>
        <dbReference type="Pfam" id="PF04453"/>
    </source>
</evidence>
<evidence type="ECO:0000313" key="5">
    <source>
        <dbReference type="Proteomes" id="UP000001976"/>
    </source>
</evidence>
<accession>Q92KG5</accession>
<dbReference type="HAMAP" id="MF_01411">
    <property type="entry name" value="LPS_assembly_LptD"/>
    <property type="match status" value="1"/>
</dbReference>
<sequence length="781" mass="86500" precursor="true">MAAGNRKRMKLTNAALLAGVALHMLAIGMNAPAKAQDAAARIDDLQPNIPADAKLLLTANELVYNRDTEKVTVRGNVQIEYGGYKMVARQVDYDQKSGRILATGDIQLIEPGGNIVYADRMDVTDDFGNGFVQALRIETTDLTRLAAETGERRNGEEFILNKAVYTACTPCNTKPEHRSLWHIKAQRIIQNGRTRTIRLEHAYFELFGKPIAYIPVMEIPDHTVKRKSGFLFPQFRYTQKLGAGVGVPYYWAISPHMDATITGTGLTRQGFLLEGEFRQQFHNGLHTLNVAGISQLDREQFTPGTVDALETNRGMIASRGKFEINPRWSFGWNVLVQSDNNFAKTYDLSTFDGTTYVNQAYLTGLGKRNYFDLRAFYFDIQDADPGSIDENKQPVAQVLDYSYTAPEPILGGELNADFNLTNIKRNRLDRVNVLGVERFRGLEGTSHRLTGELEWKRTFIAPGGLVLTPLLAARGDALGMNVDDPVGYTGNFTSSDAETRRMLTAGLEARYPILFAGETSTHVLEPIGQLYARPDEQYAGGLPNEDAQSFVFDATNLFDRDKFSGYDRIEGGTRANIGLRYTGSFDSGYGLRAIAGQSFQLGGLNSFATDDLVKAGADSGLETDSSDYVAMLGIDAPSGLMASLSGRLDESDFSLRRADATVGYLGLNWQAALTYTRIEAQPTYGSPFDQDEIQTAAAYRFHEYWSVFGAVTYDIDAGVVSRNGLGITYDDQDTLFSIVYKQERDTDSSLANDWSIGARISFRTLGDVYVGDTRFDELDYF</sequence>
<dbReference type="Proteomes" id="UP000001976">
    <property type="component" value="Chromosome"/>
</dbReference>
<dbReference type="HOGENOM" id="CLU_009039_3_0_5"/>
<evidence type="ECO:0000256" key="1">
    <source>
        <dbReference type="HAMAP-Rule" id="MF_01411"/>
    </source>
</evidence>
<protein>
    <recommendedName>
        <fullName evidence="1">LPS-assembly protein LptD</fullName>
    </recommendedName>
</protein>
<dbReference type="PANTHER" id="PTHR30189:SF1">
    <property type="entry name" value="LPS-ASSEMBLY PROTEIN LPTD"/>
    <property type="match status" value="1"/>
</dbReference>
<feature type="chain" id="PRO_5009019408" description="LPS-assembly protein LptD" evidence="1">
    <location>
        <begin position="36"/>
        <end position="781"/>
    </location>
</feature>
<comment type="subcellular location">
    <subcellularLocation>
        <location evidence="1">Cell outer membrane</location>
    </subcellularLocation>
</comment>
<dbReference type="Pfam" id="PF04453">
    <property type="entry name" value="LptD"/>
    <property type="match status" value="1"/>
</dbReference>
<feature type="signal peptide" evidence="1">
    <location>
        <begin position="1"/>
        <end position="35"/>
    </location>
</feature>
<dbReference type="GO" id="GO:1990351">
    <property type="term" value="C:transporter complex"/>
    <property type="evidence" value="ECO:0007669"/>
    <property type="project" value="TreeGrafter"/>
</dbReference>
<dbReference type="Pfam" id="PF19838">
    <property type="entry name" value="LptD_2"/>
    <property type="match status" value="1"/>
</dbReference>
<dbReference type="OrthoDB" id="9760225at2"/>
<evidence type="ECO:0000313" key="4">
    <source>
        <dbReference type="EMBL" id="CAC45731.1"/>
    </source>
</evidence>
<comment type="similarity">
    <text evidence="1">Belongs to the LptD family.</text>
</comment>
<dbReference type="EnsemblBacteria" id="CAC45731">
    <property type="protein sequence ID" value="CAC45731"/>
    <property type="gene ID" value="SMc00582"/>
</dbReference>
<proteinExistence type="inferred from homology"/>
<reference evidence="5" key="2">
    <citation type="journal article" date="2001" name="Science">
        <title>The composite genome of the legume symbiont Sinorhizobium meliloti.</title>
        <authorList>
            <person name="Galibert F."/>
            <person name="Finan T.M."/>
            <person name="Long S.R."/>
            <person name="Puehler A."/>
            <person name="Abola P."/>
            <person name="Ampe F."/>
            <person name="Barloy-Hubler F."/>
            <person name="Barnett M.J."/>
            <person name="Becker A."/>
            <person name="Boistard P."/>
            <person name="Bothe G."/>
            <person name="Boutry M."/>
            <person name="Bowser L."/>
            <person name="Buhrmester J."/>
            <person name="Cadieu E."/>
            <person name="Capela D."/>
            <person name="Chain P."/>
            <person name="Cowie A."/>
            <person name="Davis R.W."/>
            <person name="Dreano S."/>
            <person name="Federspiel N.A."/>
            <person name="Fisher R.F."/>
            <person name="Gloux S."/>
            <person name="Godrie T."/>
            <person name="Goffeau A."/>
            <person name="Golding B."/>
            <person name="Gouzy J."/>
            <person name="Gurjal M."/>
            <person name="Hernandez-Lucas I."/>
            <person name="Hong A."/>
            <person name="Huizar L."/>
            <person name="Hyman R.W."/>
            <person name="Jones T."/>
            <person name="Kahn D."/>
            <person name="Kahn M.L."/>
            <person name="Kalman S."/>
            <person name="Keating D.H."/>
            <person name="Kiss E."/>
            <person name="Komp C."/>
            <person name="Lelaure V."/>
            <person name="Masuy D."/>
            <person name="Palm C."/>
            <person name="Peck M.C."/>
            <person name="Pohl T.M."/>
            <person name="Portetelle D."/>
            <person name="Purnelle B."/>
            <person name="Ramsperger U."/>
            <person name="Surzycki R."/>
            <person name="Thebault P."/>
            <person name="Vandenbol M."/>
            <person name="Vorhoelter F.J."/>
            <person name="Weidner S."/>
            <person name="Wells D.H."/>
            <person name="Wong K."/>
            <person name="Yeh K.-C."/>
            <person name="Batut J."/>
        </authorList>
    </citation>
    <scope>NUCLEOTIDE SEQUENCE [LARGE SCALE GENOMIC DNA]</scope>
    <source>
        <strain evidence="5">1021</strain>
    </source>
</reference>
<dbReference type="GO" id="GO:0009279">
    <property type="term" value="C:cell outer membrane"/>
    <property type="evidence" value="ECO:0007669"/>
    <property type="project" value="UniProtKB-SubCell"/>
</dbReference>
<dbReference type="InterPro" id="IPR007543">
    <property type="entry name" value="LptD_C"/>
</dbReference>
<comment type="subunit">
    <text evidence="1">Component of the lipopolysaccharide transport and assembly complex.</text>
</comment>
<dbReference type="InterPro" id="IPR045659">
    <property type="entry name" value="LptD_2"/>
</dbReference>
<dbReference type="GO" id="GO:0015920">
    <property type="term" value="P:lipopolysaccharide transport"/>
    <property type="evidence" value="ECO:0007669"/>
    <property type="project" value="InterPro"/>
</dbReference>
<reference evidence="4 5" key="1">
    <citation type="journal article" date="2001" name="Proc. Natl. Acad. Sci. U.S.A.">
        <title>Analysis of the chromosome sequence of the legume symbiont Sinorhizobium meliloti strain 1021.</title>
        <authorList>
            <person name="Capela D."/>
            <person name="Barloy-Hubler F."/>
            <person name="Gouzy J."/>
            <person name="Bothe G."/>
            <person name="Ampe F."/>
            <person name="Batut J."/>
            <person name="Boistard P."/>
            <person name="Becker A."/>
            <person name="Boutry M."/>
            <person name="Cadieu E."/>
            <person name="Dreano S."/>
            <person name="Gloux S."/>
            <person name="Godrie T."/>
            <person name="Goffeau A."/>
            <person name="Kahn D."/>
            <person name="Kiss E."/>
            <person name="Lelaure V."/>
            <person name="Masuy D."/>
            <person name="Pohl T."/>
            <person name="Portetelle D."/>
            <person name="Puehler A."/>
            <person name="Purnelle B."/>
            <person name="Ramsperger U."/>
            <person name="Renard C."/>
            <person name="Thebault P."/>
            <person name="Vandenbol M."/>
            <person name="Weidner S."/>
            <person name="Galibert F."/>
        </authorList>
    </citation>
    <scope>NUCLEOTIDE SEQUENCE [LARGE SCALE GENOMIC DNA]</scope>
    <source>
        <strain evidence="4 5">1021</strain>
    </source>
</reference>
<feature type="domain" description="LptD C-terminal" evidence="2">
    <location>
        <begin position="311"/>
        <end position="705"/>
    </location>
</feature>
<keyword evidence="1" id="KW-0998">Cell outer membrane</keyword>
<dbReference type="PATRIC" id="fig|266834.11.peg.2561"/>
<keyword evidence="1" id="KW-0732">Signal</keyword>
<dbReference type="EMBL" id="AL591688">
    <property type="protein sequence ID" value="CAC45731.1"/>
    <property type="molecule type" value="Genomic_DNA"/>
</dbReference>
<keyword evidence="5" id="KW-1185">Reference proteome</keyword>
<feature type="domain" description="LPS-assembly protein LptD central" evidence="3">
    <location>
        <begin position="213"/>
        <end position="277"/>
    </location>
</feature>